<dbReference type="CDD" id="cd04187">
    <property type="entry name" value="DPM1_like_bac"/>
    <property type="match status" value="1"/>
</dbReference>
<gene>
    <name evidence="9" type="ORF">LCIT_01550</name>
</gene>
<dbReference type="SUPFAM" id="SSF53448">
    <property type="entry name" value="Nucleotide-diphospho-sugar transferases"/>
    <property type="match status" value="1"/>
</dbReference>
<dbReference type="EMBL" id="BJJW01000002">
    <property type="protein sequence ID" value="GDZ82913.1"/>
    <property type="molecule type" value="Genomic_DNA"/>
</dbReference>
<evidence type="ECO:0000256" key="6">
    <source>
        <dbReference type="ARBA" id="ARBA00023136"/>
    </source>
</evidence>
<keyword evidence="4 7" id="KW-0812">Transmembrane</keyword>
<keyword evidence="5 7" id="KW-1133">Transmembrane helix</keyword>
<sequence length="322" mass="36368">MAAKKLAIVLPAYNEEEVIEKTTARLHGLLLSMIENKKITSDSFIMYVDDGSKDRTWELVNQLREQYGQVQGIRFSTNFGHQNALIAGMTHLTGTDVDYVVTIDADLQDDPEAIVDMVDLANAGKDIVYGVRNDRTTDTLFKRYTAQGFYKVMSALGVNSIPNHADFRLVNQKVLKAFSAYQEREMFLRGIFPLIGFNEGRVYYARAEREAGETKYPLRKMIQFAATGITSFSISPITFVRNLGIGIFGISILFLIYIFFGWAFGKTSTGWPTLMVSIWMLGGLQLVAIGIIGEYIGKIFMEVKHRPRYIIAEELNDYDEQA</sequence>
<reference evidence="9 10" key="1">
    <citation type="submission" date="2019-04" db="EMBL/GenBank/DDBJ databases">
        <title>A pseudo-fructophilic Leuconostoc citreum strain F192-5 isolated from peel of satsuma mandarin: the first report for isolation and characterization of strain-dependent fructophilic-like characteristics.</title>
        <authorList>
            <person name="Maeno S."/>
            <person name="Tanizawa Y."/>
            <person name="Kajikawa A."/>
            <person name="Kanesaki Y."/>
            <person name="Kubota E."/>
            <person name="Arita M."/>
            <person name="Leon D."/>
            <person name="Endo A."/>
        </authorList>
    </citation>
    <scope>NUCLEOTIDE SEQUENCE [LARGE SCALE GENOMIC DNA]</scope>
    <source>
        <strain evidence="9 10">F192-5</strain>
    </source>
</reference>
<dbReference type="InterPro" id="IPR001173">
    <property type="entry name" value="Glyco_trans_2-like"/>
</dbReference>
<keyword evidence="2" id="KW-0328">Glycosyltransferase</keyword>
<protein>
    <submittedName>
        <fullName evidence="9">Glycosyl transferase</fullName>
    </submittedName>
</protein>
<feature type="transmembrane region" description="Helical" evidence="7">
    <location>
        <begin position="276"/>
        <end position="296"/>
    </location>
</feature>
<evidence type="ECO:0000256" key="3">
    <source>
        <dbReference type="ARBA" id="ARBA00022679"/>
    </source>
</evidence>
<dbReference type="GO" id="GO:0016757">
    <property type="term" value="F:glycosyltransferase activity"/>
    <property type="evidence" value="ECO:0007669"/>
    <property type="project" value="UniProtKB-KW"/>
</dbReference>
<dbReference type="AlphaFoldDB" id="A0A5A5TZA8"/>
<feature type="transmembrane region" description="Helical" evidence="7">
    <location>
        <begin position="243"/>
        <end position="264"/>
    </location>
</feature>
<dbReference type="PANTHER" id="PTHR48090">
    <property type="entry name" value="UNDECAPRENYL-PHOSPHATE 4-DEOXY-4-FORMAMIDO-L-ARABINOSE TRANSFERASE-RELATED"/>
    <property type="match status" value="1"/>
</dbReference>
<dbReference type="PANTHER" id="PTHR48090:SF1">
    <property type="entry name" value="PROPHAGE BACTOPRENOL GLUCOSYL TRANSFERASE HOMOLOG"/>
    <property type="match status" value="1"/>
</dbReference>
<feature type="domain" description="Glycosyltransferase 2-like" evidence="8">
    <location>
        <begin position="8"/>
        <end position="176"/>
    </location>
</feature>
<comment type="subcellular location">
    <subcellularLocation>
        <location evidence="1">Membrane</location>
        <topology evidence="1">Multi-pass membrane protein</topology>
    </subcellularLocation>
</comment>
<keyword evidence="6 7" id="KW-0472">Membrane</keyword>
<evidence type="ECO:0000259" key="8">
    <source>
        <dbReference type="Pfam" id="PF00535"/>
    </source>
</evidence>
<organism evidence="9 10">
    <name type="scientific">Leuconostoc citreum</name>
    <dbReference type="NCBI Taxonomy" id="33964"/>
    <lineage>
        <taxon>Bacteria</taxon>
        <taxon>Bacillati</taxon>
        <taxon>Bacillota</taxon>
        <taxon>Bacilli</taxon>
        <taxon>Lactobacillales</taxon>
        <taxon>Lactobacillaceae</taxon>
        <taxon>Leuconostoc</taxon>
    </lineage>
</organism>
<evidence type="ECO:0000256" key="5">
    <source>
        <dbReference type="ARBA" id="ARBA00022989"/>
    </source>
</evidence>
<dbReference type="GO" id="GO:0005886">
    <property type="term" value="C:plasma membrane"/>
    <property type="evidence" value="ECO:0007669"/>
    <property type="project" value="TreeGrafter"/>
</dbReference>
<comment type="caution">
    <text evidence="9">The sequence shown here is derived from an EMBL/GenBank/DDBJ whole genome shotgun (WGS) entry which is preliminary data.</text>
</comment>
<dbReference type="Gene3D" id="3.90.550.10">
    <property type="entry name" value="Spore Coat Polysaccharide Biosynthesis Protein SpsA, Chain A"/>
    <property type="match status" value="1"/>
</dbReference>
<keyword evidence="3 9" id="KW-0808">Transferase</keyword>
<dbReference type="Proteomes" id="UP000323274">
    <property type="component" value="Unassembled WGS sequence"/>
</dbReference>
<name>A0A5A5TZA8_LEUCI</name>
<dbReference type="Pfam" id="PF00535">
    <property type="entry name" value="Glycos_transf_2"/>
    <property type="match status" value="1"/>
</dbReference>
<proteinExistence type="predicted"/>
<evidence type="ECO:0000256" key="1">
    <source>
        <dbReference type="ARBA" id="ARBA00004141"/>
    </source>
</evidence>
<evidence type="ECO:0000256" key="2">
    <source>
        <dbReference type="ARBA" id="ARBA00022676"/>
    </source>
</evidence>
<evidence type="ECO:0000256" key="4">
    <source>
        <dbReference type="ARBA" id="ARBA00022692"/>
    </source>
</evidence>
<evidence type="ECO:0000256" key="7">
    <source>
        <dbReference type="SAM" id="Phobius"/>
    </source>
</evidence>
<evidence type="ECO:0000313" key="10">
    <source>
        <dbReference type="Proteomes" id="UP000323274"/>
    </source>
</evidence>
<dbReference type="InterPro" id="IPR050256">
    <property type="entry name" value="Glycosyltransferase_2"/>
</dbReference>
<evidence type="ECO:0000313" key="9">
    <source>
        <dbReference type="EMBL" id="GDZ82913.1"/>
    </source>
</evidence>
<dbReference type="RefSeq" id="WP_149333546.1">
    <property type="nucleotide sequence ID" value="NZ_BJJW01000002.1"/>
</dbReference>
<dbReference type="InterPro" id="IPR029044">
    <property type="entry name" value="Nucleotide-diphossugar_trans"/>
</dbReference>
<accession>A0A5A5TZA8</accession>